<sequence length="126" mass="14173">MSDSYQIAANALAKCAAYDPWFPQPNRATVEAWAEQIELWKFNQADVLAGVTKMYSDHGNGFRPLPKDLVDAARAIRRDRCERETPAEREAREDARDAELERRLARAVGRVAEMKSIDRAGPVVVS</sequence>
<proteinExistence type="predicted"/>
<evidence type="ECO:0000313" key="1">
    <source>
        <dbReference type="EMBL" id="AKQ06980.1"/>
    </source>
</evidence>
<dbReference type="GeneID" id="26637711"/>
<organism evidence="1 2">
    <name type="scientific">Mycobacterium phage Ovechkin</name>
    <dbReference type="NCBI Taxonomy" id="1673889"/>
    <lineage>
        <taxon>Viruses</taxon>
        <taxon>Duplodnaviria</taxon>
        <taxon>Heunggongvirae</taxon>
        <taxon>Uroviricota</taxon>
        <taxon>Caudoviricetes</taxon>
        <taxon>Gracegardnervirinae</taxon>
        <taxon>Cheoctovirus</taxon>
        <taxon>Cheoctovirus ovechkin</taxon>
    </lineage>
</organism>
<gene>
    <name evidence="1" type="ORF">PBI_OVECHKIN_78</name>
</gene>
<name>A0A0H4TF71_9CAUD</name>
<dbReference type="EMBL" id="KR824843">
    <property type="protein sequence ID" value="AKQ06980.1"/>
    <property type="molecule type" value="Genomic_DNA"/>
</dbReference>
<dbReference type="Proteomes" id="UP000201155">
    <property type="component" value="Segment"/>
</dbReference>
<dbReference type="KEGG" id="vg:26637711"/>
<evidence type="ECO:0008006" key="3">
    <source>
        <dbReference type="Google" id="ProtNLM"/>
    </source>
</evidence>
<accession>A0A0H4TF71</accession>
<dbReference type="OrthoDB" id="18818at10239"/>
<reference evidence="1 2" key="1">
    <citation type="submission" date="2015-05" db="EMBL/GenBank/DDBJ databases">
        <authorList>
            <person name="Brusko S."/>
            <person name="Campbell R.A."/>
            <person name="Rubia G.C."/>
            <person name="Walstead R.N."/>
            <person name="Shah Z.V."/>
            <person name="Tahir R."/>
            <person name="Serrano M.G."/>
            <person name="Buck G."/>
            <person name="Lee V."/>
            <person name="Wang Y."/>
            <person name="Carvalho R."/>
            <person name="Voegtly L."/>
            <person name="Shi R."/>
            <person name="Duckworth R."/>
            <person name="Johnson A."/>
            <person name="Loviza R."/>
            <person name="Walstead R."/>
            <person name="Shah Z."/>
            <person name="Kiflezghi M."/>
            <person name="Wade K."/>
            <person name="Delesalle V.A."/>
            <person name="Bradley K.W."/>
            <person name="Asai D.J."/>
            <person name="Bowman C.A."/>
            <person name="Russell D.A."/>
            <person name="Pope W.H."/>
            <person name="Jacobs-Sera D."/>
            <person name="Hendrix R.W."/>
            <person name="Hatfull G.F."/>
        </authorList>
    </citation>
    <scope>NUCLEOTIDE SEQUENCE [LARGE SCALE GENOMIC DNA]</scope>
</reference>
<dbReference type="RefSeq" id="YP_009211242.1">
    <property type="nucleotide sequence ID" value="NC_028937.1"/>
</dbReference>
<evidence type="ECO:0000313" key="2">
    <source>
        <dbReference type="Proteomes" id="UP000201155"/>
    </source>
</evidence>
<keyword evidence="2" id="KW-1185">Reference proteome</keyword>
<protein>
    <recommendedName>
        <fullName evidence="3">Replicative helicase inhibitor G39P N-terminal domain-containing protein</fullName>
    </recommendedName>
</protein>